<organism evidence="3 4">
    <name type="scientific">Trichococcus shcherbakoviae</name>
    <dbReference type="NCBI Taxonomy" id="2094020"/>
    <lineage>
        <taxon>Bacteria</taxon>
        <taxon>Bacillati</taxon>
        <taxon>Bacillota</taxon>
        <taxon>Bacilli</taxon>
        <taxon>Lactobacillales</taxon>
        <taxon>Carnobacteriaceae</taxon>
        <taxon>Trichococcus</taxon>
    </lineage>
</organism>
<evidence type="ECO:0000313" key="4">
    <source>
        <dbReference type="Proteomes" id="UP000262072"/>
    </source>
</evidence>
<feature type="region of interest" description="Disordered" evidence="1">
    <location>
        <begin position="26"/>
        <end position="90"/>
    </location>
</feature>
<evidence type="ECO:0000313" key="3">
    <source>
        <dbReference type="EMBL" id="SYZ79254.1"/>
    </source>
</evidence>
<feature type="compositionally biased region" description="Polar residues" evidence="1">
    <location>
        <begin position="26"/>
        <end position="40"/>
    </location>
</feature>
<reference evidence="4" key="1">
    <citation type="submission" date="2018-05" db="EMBL/GenBank/DDBJ databases">
        <authorList>
            <person name="Strepis N."/>
        </authorList>
    </citation>
    <scope>NUCLEOTIDE SEQUENCE [LARGE SCALE GENOMIC DNA]</scope>
</reference>
<keyword evidence="2" id="KW-0732">Signal</keyword>
<dbReference type="AlphaFoldDB" id="A0A383THZ1"/>
<feature type="compositionally biased region" description="Low complexity" evidence="1">
    <location>
        <begin position="71"/>
        <end position="88"/>
    </location>
</feature>
<dbReference type="PROSITE" id="PS51257">
    <property type="entry name" value="PROKAR_LIPOPROTEIN"/>
    <property type="match status" value="1"/>
</dbReference>
<feature type="signal peptide" evidence="2">
    <location>
        <begin position="1"/>
        <end position="25"/>
    </location>
</feature>
<evidence type="ECO:0000256" key="1">
    <source>
        <dbReference type="SAM" id="MobiDB-lite"/>
    </source>
</evidence>
<feature type="chain" id="PRO_5038545493" evidence="2">
    <location>
        <begin position="26"/>
        <end position="172"/>
    </location>
</feature>
<accession>A0A383THZ1</accession>
<name>A0A383THZ1_9LACT</name>
<proteinExistence type="predicted"/>
<sequence length="172" mass="18354">MQKKRLSAFLLGSTAWLLVACQNPATDTSATENATSSSQVQSDTQAASEASDQAASRASISEKSESVQTQTPSASSLTADSATSVDTDQTGEEATLIAEAKQTITQLTGYVESDVYLFIVESVEENEVTINVRENGSEVSSSVGFYRYNGTSGELLEMDIVTGEYVRHPAQY</sequence>
<feature type="compositionally biased region" description="Low complexity" evidence="1">
    <location>
        <begin position="41"/>
        <end position="59"/>
    </location>
</feature>
<dbReference type="Proteomes" id="UP000262072">
    <property type="component" value="Unassembled WGS sequence"/>
</dbReference>
<dbReference type="EMBL" id="UNRR01000027">
    <property type="protein sequence ID" value="SYZ79254.1"/>
    <property type="molecule type" value="Genomic_DNA"/>
</dbReference>
<evidence type="ECO:0000256" key="2">
    <source>
        <dbReference type="SAM" id="SignalP"/>
    </source>
</evidence>
<dbReference type="RefSeq" id="WP_119093509.1">
    <property type="nucleotide sequence ID" value="NZ_UNRR01000027.1"/>
</dbReference>
<protein>
    <submittedName>
        <fullName evidence="3">Uncharacterized protein</fullName>
    </submittedName>
</protein>
<gene>
    <name evidence="3" type="ORF">TART1_2081</name>
</gene>
<dbReference type="OrthoDB" id="2168752at2"/>